<dbReference type="AlphaFoldDB" id="A0A0A0MC62"/>
<protein>
    <submittedName>
        <fullName evidence="2">Sterol-binding protein</fullName>
    </submittedName>
</protein>
<dbReference type="Proteomes" id="UP000030003">
    <property type="component" value="Unassembled WGS sequence"/>
</dbReference>
<evidence type="ECO:0000259" key="1">
    <source>
        <dbReference type="Pfam" id="PF02036"/>
    </source>
</evidence>
<evidence type="ECO:0000313" key="2">
    <source>
        <dbReference type="EMBL" id="KGO99766.1"/>
    </source>
</evidence>
<dbReference type="InterPro" id="IPR016830">
    <property type="entry name" value="UbiT"/>
</dbReference>
<comment type="caution">
    <text evidence="2">The sequence shown here is derived from an EMBL/GenBank/DDBJ whole genome shotgun (WGS) entry which is preliminary data.</text>
</comment>
<dbReference type="eggNOG" id="COG3154">
    <property type="taxonomic scope" value="Bacteria"/>
</dbReference>
<name>A0A0A0MC62_9GAMM</name>
<dbReference type="HAMAP" id="MF_02231">
    <property type="entry name" value="UbiT"/>
    <property type="match status" value="1"/>
</dbReference>
<dbReference type="SUPFAM" id="SSF55718">
    <property type="entry name" value="SCP-like"/>
    <property type="match status" value="1"/>
</dbReference>
<gene>
    <name evidence="2" type="ORF">N791_00510</name>
</gene>
<keyword evidence="3" id="KW-1185">Reference proteome</keyword>
<sequence>GARRALRLLPPPRRLAPLFRAIPASRQRRWLESAMARVLAPSLEGGDLDFMRGRRLGIEVRDLGLSWVVELRGDVLEVVDAGAEASVRGDATDLLLLASRLEDADTLFFQRRLELTGDTELGLTVRNLLERLPWESVPLGLRVALNRGARLARAARAAHRGH</sequence>
<evidence type="ECO:0000313" key="3">
    <source>
        <dbReference type="Proteomes" id="UP000030003"/>
    </source>
</evidence>
<feature type="domain" description="SCP2" evidence="1">
    <location>
        <begin position="45"/>
        <end position="130"/>
    </location>
</feature>
<dbReference type="RefSeq" id="WP_036135780.1">
    <property type="nucleotide sequence ID" value="NZ_AVBH01000004.1"/>
</dbReference>
<dbReference type="GO" id="GO:0006744">
    <property type="term" value="P:ubiquinone biosynthetic process"/>
    <property type="evidence" value="ECO:0007669"/>
    <property type="project" value="InterPro"/>
</dbReference>
<accession>A0A0A0MC62</accession>
<dbReference type="Pfam" id="PF02036">
    <property type="entry name" value="SCP2"/>
    <property type="match status" value="1"/>
</dbReference>
<dbReference type="EMBL" id="AVBH01000004">
    <property type="protein sequence ID" value="KGO99766.1"/>
    <property type="molecule type" value="Genomic_DNA"/>
</dbReference>
<dbReference type="STRING" id="1385515.GCA_000423325_01712"/>
<dbReference type="InterPro" id="IPR003033">
    <property type="entry name" value="SCP2_sterol-bd_dom"/>
</dbReference>
<feature type="non-terminal residue" evidence="2">
    <location>
        <position position="1"/>
    </location>
</feature>
<dbReference type="InterPro" id="IPR036527">
    <property type="entry name" value="SCP2_sterol-bd_dom_sf"/>
</dbReference>
<reference evidence="2 3" key="1">
    <citation type="submission" date="2013-08" db="EMBL/GenBank/DDBJ databases">
        <title>Genomic analysis of Lysobacter defluvii.</title>
        <authorList>
            <person name="Wang Q."/>
            <person name="Wang G."/>
        </authorList>
    </citation>
    <scope>NUCLEOTIDE SEQUENCE [LARGE SCALE GENOMIC DNA]</scope>
    <source>
        <strain evidence="2 3">IMMIB APB-9</strain>
    </source>
</reference>
<organism evidence="2 3">
    <name type="scientific">Lysobacter defluvii IMMIB APB-9 = DSM 18482</name>
    <dbReference type="NCBI Taxonomy" id="1385515"/>
    <lineage>
        <taxon>Bacteria</taxon>
        <taxon>Pseudomonadati</taxon>
        <taxon>Pseudomonadota</taxon>
        <taxon>Gammaproteobacteria</taxon>
        <taxon>Lysobacterales</taxon>
        <taxon>Lysobacteraceae</taxon>
        <taxon>Novilysobacter</taxon>
    </lineage>
</organism>
<proteinExistence type="inferred from homology"/>